<organism evidence="2 3">
    <name type="scientific">Pseudomonas eucalypticola</name>
    <dbReference type="NCBI Taxonomy" id="2599595"/>
    <lineage>
        <taxon>Bacteria</taxon>
        <taxon>Pseudomonadati</taxon>
        <taxon>Pseudomonadota</taxon>
        <taxon>Gammaproteobacteria</taxon>
        <taxon>Pseudomonadales</taxon>
        <taxon>Pseudomonadaceae</taxon>
        <taxon>Pseudomonas</taxon>
    </lineage>
</organism>
<dbReference type="EMBL" id="CP056030">
    <property type="protein sequence ID" value="QKZ05552.1"/>
    <property type="molecule type" value="Genomic_DNA"/>
</dbReference>
<protein>
    <submittedName>
        <fullName evidence="2">Anti-sigma factor</fullName>
    </submittedName>
</protein>
<accession>A0A7D5D8R5</accession>
<dbReference type="RefSeq" id="WP_176571335.1">
    <property type="nucleotide sequence ID" value="NZ_CP056030.1"/>
</dbReference>
<proteinExistence type="predicted"/>
<dbReference type="KEGG" id="pez:HWQ56_17825"/>
<name>A0A7D5D8R5_9PSED</name>
<gene>
    <name evidence="2" type="ORF">HWQ56_17825</name>
</gene>
<dbReference type="Proteomes" id="UP000509568">
    <property type="component" value="Chromosome"/>
</dbReference>
<dbReference type="AlphaFoldDB" id="A0A7D5D8R5"/>
<keyword evidence="3" id="KW-1185">Reference proteome</keyword>
<keyword evidence="1" id="KW-1133">Transmembrane helix</keyword>
<evidence type="ECO:0000313" key="3">
    <source>
        <dbReference type="Proteomes" id="UP000509568"/>
    </source>
</evidence>
<evidence type="ECO:0000256" key="1">
    <source>
        <dbReference type="SAM" id="Phobius"/>
    </source>
</evidence>
<evidence type="ECO:0000313" key="2">
    <source>
        <dbReference type="EMBL" id="QKZ05552.1"/>
    </source>
</evidence>
<keyword evidence="1" id="KW-0472">Membrane</keyword>
<sequence>MITLPPTEHDLHAYVDLRLSPADRQRLETWLASHPEVAAQVKGWQKDARLLRSVLGASPLPDNPALDPSAVRQRRRHRYQQYLGRAAALVLAVALGAVGGWQARPGVAPMTDALQAYRLFAEKDVLPADFKVGAGNSVQPWLDRYFRDAARLPDLERAGFKAVGARLLSTDQGPAAMVLYQDDRGARVTFYIRPPGPGNKLLPRGSRREGGLQADYWSGPGYNYAVVAPVDVATKRLPL</sequence>
<feature type="transmembrane region" description="Helical" evidence="1">
    <location>
        <begin position="82"/>
        <end position="101"/>
    </location>
</feature>
<reference evidence="2 3" key="1">
    <citation type="submission" date="2020-06" db="EMBL/GenBank/DDBJ databases">
        <title>Pseudomonas eucalypticola sp. nov., an endophyte of Eucalyptus dunnii leaves with biocontrol ability of eucalyptus leaf blight.</title>
        <authorList>
            <person name="Liu Y."/>
            <person name="Song Z."/>
            <person name="Zeng H."/>
            <person name="Lu M."/>
            <person name="Wang X."/>
            <person name="Lian X."/>
            <person name="Zhang Q."/>
        </authorList>
    </citation>
    <scope>NUCLEOTIDE SEQUENCE [LARGE SCALE GENOMIC DNA]</scope>
    <source>
        <strain evidence="2 3">NP-1</strain>
    </source>
</reference>
<keyword evidence="1" id="KW-0812">Transmembrane</keyword>